<dbReference type="EMBL" id="CP102845">
    <property type="protein sequence ID" value="UVF19745.1"/>
    <property type="molecule type" value="Genomic_DNA"/>
</dbReference>
<feature type="domain" description="HTH arsR-type" evidence="4">
    <location>
        <begin position="6"/>
        <end position="101"/>
    </location>
</feature>
<name>A0ABY5RR61_9HYPH</name>
<dbReference type="PANTHER" id="PTHR33154">
    <property type="entry name" value="TRANSCRIPTIONAL REGULATOR, ARSR FAMILY"/>
    <property type="match status" value="1"/>
</dbReference>
<dbReference type="Pfam" id="PF12840">
    <property type="entry name" value="HTH_20"/>
    <property type="match status" value="1"/>
</dbReference>
<dbReference type="InterPro" id="IPR011991">
    <property type="entry name" value="ArsR-like_HTH"/>
</dbReference>
<gene>
    <name evidence="5" type="ORF">HPT29_000875</name>
</gene>
<sequence length="111" mass="12175">MTSLPHPHADQIELAHVLSALGDETRLAIIGLLAHGEQDAMTCSQFLHLGSKTGLSYHLAKLREAGLVRVRPEGTKRMISLRRADLDRRFPGFLDSIIACQAGRPKPEPEA</sequence>
<dbReference type="SUPFAM" id="SSF46785">
    <property type="entry name" value="Winged helix' DNA-binding domain"/>
    <property type="match status" value="1"/>
</dbReference>
<keyword evidence="2" id="KW-0238">DNA-binding</keyword>
<dbReference type="PRINTS" id="PR00778">
    <property type="entry name" value="HTHARSR"/>
</dbReference>
<proteinExistence type="predicted"/>
<dbReference type="InterPro" id="IPR001845">
    <property type="entry name" value="HTH_ArsR_DNA-bd_dom"/>
</dbReference>
<reference evidence="5" key="1">
    <citation type="submission" date="2022-08" db="EMBL/GenBank/DDBJ databases">
        <title>Microvirga terrae sp. nov., isolated from soil.</title>
        <authorList>
            <person name="Kim K.H."/>
            <person name="Seo Y.L."/>
            <person name="Kim J.M."/>
            <person name="Lee J.K."/>
            <person name="Han D.M."/>
            <person name="Jeon C.O."/>
        </authorList>
    </citation>
    <scope>NUCLEOTIDE SEQUENCE</scope>
    <source>
        <strain evidence="5">R24</strain>
    </source>
</reference>
<protein>
    <submittedName>
        <fullName evidence="5">Helix-turn-helix domain-containing protein</fullName>
    </submittedName>
</protein>
<keyword evidence="1" id="KW-0805">Transcription regulation</keyword>
<dbReference type="RefSeq" id="WP_173948774.1">
    <property type="nucleotide sequence ID" value="NZ_CP102845.1"/>
</dbReference>
<dbReference type="CDD" id="cd00090">
    <property type="entry name" value="HTH_ARSR"/>
    <property type="match status" value="1"/>
</dbReference>
<accession>A0ABY5RR61</accession>
<dbReference type="InterPro" id="IPR036390">
    <property type="entry name" value="WH_DNA-bd_sf"/>
</dbReference>
<dbReference type="PROSITE" id="PS50987">
    <property type="entry name" value="HTH_ARSR_2"/>
    <property type="match status" value="1"/>
</dbReference>
<dbReference type="InterPro" id="IPR036388">
    <property type="entry name" value="WH-like_DNA-bd_sf"/>
</dbReference>
<evidence type="ECO:0000259" key="4">
    <source>
        <dbReference type="PROSITE" id="PS50987"/>
    </source>
</evidence>
<evidence type="ECO:0000313" key="6">
    <source>
        <dbReference type="Proteomes" id="UP001017257"/>
    </source>
</evidence>
<evidence type="ECO:0000256" key="2">
    <source>
        <dbReference type="ARBA" id="ARBA00023125"/>
    </source>
</evidence>
<organism evidence="5 6">
    <name type="scientific">Microvirga terrae</name>
    <dbReference type="NCBI Taxonomy" id="2740529"/>
    <lineage>
        <taxon>Bacteria</taxon>
        <taxon>Pseudomonadati</taxon>
        <taxon>Pseudomonadota</taxon>
        <taxon>Alphaproteobacteria</taxon>
        <taxon>Hyphomicrobiales</taxon>
        <taxon>Methylobacteriaceae</taxon>
        <taxon>Microvirga</taxon>
    </lineage>
</organism>
<dbReference type="Gene3D" id="1.10.10.10">
    <property type="entry name" value="Winged helix-like DNA-binding domain superfamily/Winged helix DNA-binding domain"/>
    <property type="match status" value="1"/>
</dbReference>
<evidence type="ECO:0000256" key="1">
    <source>
        <dbReference type="ARBA" id="ARBA00023015"/>
    </source>
</evidence>
<evidence type="ECO:0000313" key="5">
    <source>
        <dbReference type="EMBL" id="UVF19745.1"/>
    </source>
</evidence>
<dbReference type="PANTHER" id="PTHR33154:SF12">
    <property type="entry name" value="TRANSCRIPTIONAL REGULATORY PROTEIN"/>
    <property type="match status" value="1"/>
</dbReference>
<keyword evidence="3" id="KW-0804">Transcription</keyword>
<dbReference type="InterPro" id="IPR051081">
    <property type="entry name" value="HTH_MetalResp_TranReg"/>
</dbReference>
<keyword evidence="6" id="KW-1185">Reference proteome</keyword>
<dbReference type="SMART" id="SM00418">
    <property type="entry name" value="HTH_ARSR"/>
    <property type="match status" value="1"/>
</dbReference>
<dbReference type="Proteomes" id="UP001017257">
    <property type="component" value="Chromosome"/>
</dbReference>
<evidence type="ECO:0000256" key="3">
    <source>
        <dbReference type="ARBA" id="ARBA00023163"/>
    </source>
</evidence>